<dbReference type="EMBL" id="ADVG01000002">
    <property type="protein sequence ID" value="EFH85665.1"/>
    <property type="molecule type" value="Genomic_DNA"/>
</dbReference>
<dbReference type="Proteomes" id="UP000004508">
    <property type="component" value="Unassembled WGS sequence"/>
</dbReference>
<dbReference type="AlphaFoldDB" id="D6TPQ1"/>
<reference evidence="1 2" key="1">
    <citation type="journal article" date="2011" name="Stand. Genomic Sci.">
        <title>Non-contiguous finished genome sequence and contextual data of the filamentous soil bacterium Ktedonobacter racemifer type strain (SOSP1-21).</title>
        <authorList>
            <person name="Chang Y.J."/>
            <person name="Land M."/>
            <person name="Hauser L."/>
            <person name="Chertkov O."/>
            <person name="Del Rio T.G."/>
            <person name="Nolan M."/>
            <person name="Copeland A."/>
            <person name="Tice H."/>
            <person name="Cheng J.F."/>
            <person name="Lucas S."/>
            <person name="Han C."/>
            <person name="Goodwin L."/>
            <person name="Pitluck S."/>
            <person name="Ivanova N."/>
            <person name="Ovchinikova G."/>
            <person name="Pati A."/>
            <person name="Chen A."/>
            <person name="Palaniappan K."/>
            <person name="Mavromatis K."/>
            <person name="Liolios K."/>
            <person name="Brettin T."/>
            <person name="Fiebig A."/>
            <person name="Rohde M."/>
            <person name="Abt B."/>
            <person name="Goker M."/>
            <person name="Detter J.C."/>
            <person name="Woyke T."/>
            <person name="Bristow J."/>
            <person name="Eisen J.A."/>
            <person name="Markowitz V."/>
            <person name="Hugenholtz P."/>
            <person name="Kyrpides N.C."/>
            <person name="Klenk H.P."/>
            <person name="Lapidus A."/>
        </authorList>
    </citation>
    <scope>NUCLEOTIDE SEQUENCE [LARGE SCALE GENOMIC DNA]</scope>
    <source>
        <strain evidence="2">DSM 44963</strain>
    </source>
</reference>
<organism evidence="1 2">
    <name type="scientific">Ktedonobacter racemifer DSM 44963</name>
    <dbReference type="NCBI Taxonomy" id="485913"/>
    <lineage>
        <taxon>Bacteria</taxon>
        <taxon>Bacillati</taxon>
        <taxon>Chloroflexota</taxon>
        <taxon>Ktedonobacteria</taxon>
        <taxon>Ktedonobacterales</taxon>
        <taxon>Ktedonobacteraceae</taxon>
        <taxon>Ktedonobacter</taxon>
    </lineage>
</organism>
<name>D6TPQ1_KTERA</name>
<accession>D6TPQ1</accession>
<proteinExistence type="predicted"/>
<evidence type="ECO:0000313" key="1">
    <source>
        <dbReference type="EMBL" id="EFH85665.1"/>
    </source>
</evidence>
<gene>
    <name evidence="1" type="ORF">Krac_6894</name>
</gene>
<comment type="caution">
    <text evidence="1">The sequence shown here is derived from an EMBL/GenBank/DDBJ whole genome shotgun (WGS) entry which is preliminary data.</text>
</comment>
<sequence>MIWSMRSESLINVVNRQQAKRAERLDPKGTWLDRDFPHVLTQTECHRRTGETYVIRVCMQNVETPSFPRHRESQL</sequence>
<evidence type="ECO:0000313" key="2">
    <source>
        <dbReference type="Proteomes" id="UP000004508"/>
    </source>
</evidence>
<keyword evidence="2" id="KW-1185">Reference proteome</keyword>
<dbReference type="InParanoid" id="D6TPQ1"/>
<protein>
    <submittedName>
        <fullName evidence="1">Uncharacterized protein</fullName>
    </submittedName>
</protein>